<dbReference type="InterPro" id="IPR050266">
    <property type="entry name" value="AB_hydrolase_sf"/>
</dbReference>
<evidence type="ECO:0000259" key="2">
    <source>
        <dbReference type="Pfam" id="PF00561"/>
    </source>
</evidence>
<dbReference type="Proteomes" id="UP000811899">
    <property type="component" value="Unassembled WGS sequence"/>
</dbReference>
<dbReference type="PANTHER" id="PTHR43798:SF31">
    <property type="entry name" value="AB HYDROLASE SUPERFAMILY PROTEIN YCLE"/>
    <property type="match status" value="1"/>
</dbReference>
<dbReference type="AlphaFoldDB" id="A0AAW4LE73"/>
<sequence>MPFVATESRMSLHYEVQGEGFPLVFVHGWGMSERVWRFQAEEFWSSYKVITMDLRGHGDSAIPEGQGLTMPDLSGDVAALFRHLDLTDATLIGWSLGAQVALETFRSVGDRLASLVLVGGTPRFSAGDGFEFGLHPEEVRGMALRIKRDRSRAMGDFFRRMFVDGEMAPEQNQRVVKEIIIPSKQPELSILLQALTALAESDQREILPGIDIPVLLMHGAADATCLPAASRYMAERISNAELVIIDGCGHAPFMSKPQIFNHVLGTFLARVYERD</sequence>
<evidence type="ECO:0000256" key="1">
    <source>
        <dbReference type="ARBA" id="ARBA00022801"/>
    </source>
</evidence>
<organism evidence="3 4">
    <name type="scientific">Geoanaerobacter pelophilus</name>
    <dbReference type="NCBI Taxonomy" id="60036"/>
    <lineage>
        <taxon>Bacteria</taxon>
        <taxon>Pseudomonadati</taxon>
        <taxon>Thermodesulfobacteriota</taxon>
        <taxon>Desulfuromonadia</taxon>
        <taxon>Geobacterales</taxon>
        <taxon>Geobacteraceae</taxon>
        <taxon>Geoanaerobacter</taxon>
    </lineage>
</organism>
<comment type="caution">
    <text evidence="3">The sequence shown here is derived from an EMBL/GenBank/DDBJ whole genome shotgun (WGS) entry which is preliminary data.</text>
</comment>
<dbReference type="Gene3D" id="3.40.50.1820">
    <property type="entry name" value="alpha/beta hydrolase"/>
    <property type="match status" value="1"/>
</dbReference>
<proteinExistence type="predicted"/>
<dbReference type="EMBL" id="JAHCVJ010000006">
    <property type="protein sequence ID" value="MBT0665456.1"/>
    <property type="molecule type" value="Genomic_DNA"/>
</dbReference>
<dbReference type="SUPFAM" id="SSF53474">
    <property type="entry name" value="alpha/beta-Hydrolases"/>
    <property type="match status" value="1"/>
</dbReference>
<protein>
    <submittedName>
        <fullName evidence="3">Alpha/beta fold hydrolase</fullName>
    </submittedName>
</protein>
<keyword evidence="4" id="KW-1185">Reference proteome</keyword>
<evidence type="ECO:0000313" key="3">
    <source>
        <dbReference type="EMBL" id="MBT0665456.1"/>
    </source>
</evidence>
<dbReference type="PANTHER" id="PTHR43798">
    <property type="entry name" value="MONOACYLGLYCEROL LIPASE"/>
    <property type="match status" value="1"/>
</dbReference>
<keyword evidence="1 3" id="KW-0378">Hydrolase</keyword>
<evidence type="ECO:0000313" key="4">
    <source>
        <dbReference type="Proteomes" id="UP000811899"/>
    </source>
</evidence>
<dbReference type="InterPro" id="IPR029058">
    <property type="entry name" value="AB_hydrolase_fold"/>
</dbReference>
<dbReference type="Pfam" id="PF00561">
    <property type="entry name" value="Abhydrolase_1"/>
    <property type="match status" value="1"/>
</dbReference>
<dbReference type="InterPro" id="IPR000073">
    <property type="entry name" value="AB_hydrolase_1"/>
</dbReference>
<dbReference type="GO" id="GO:0016787">
    <property type="term" value="F:hydrolase activity"/>
    <property type="evidence" value="ECO:0007669"/>
    <property type="project" value="UniProtKB-KW"/>
</dbReference>
<feature type="domain" description="AB hydrolase-1" evidence="2">
    <location>
        <begin position="22"/>
        <end position="257"/>
    </location>
</feature>
<dbReference type="RefSeq" id="WP_214172237.1">
    <property type="nucleotide sequence ID" value="NZ_JAHCVJ010000006.1"/>
</dbReference>
<reference evidence="3 4" key="1">
    <citation type="submission" date="2021-05" db="EMBL/GenBank/DDBJ databases">
        <title>The draft genome of Geobacter pelophilus DSM 12255.</title>
        <authorList>
            <person name="Xu Z."/>
            <person name="Masuda Y."/>
            <person name="Itoh H."/>
            <person name="Senoo K."/>
        </authorList>
    </citation>
    <scope>NUCLEOTIDE SEQUENCE [LARGE SCALE GENOMIC DNA]</scope>
    <source>
        <strain evidence="3 4">DSM 12255</strain>
    </source>
</reference>
<accession>A0AAW4LE73</accession>
<name>A0AAW4LE73_9BACT</name>
<gene>
    <name evidence="3" type="ORF">KI809_14200</name>
</gene>
<dbReference type="GO" id="GO:0016020">
    <property type="term" value="C:membrane"/>
    <property type="evidence" value="ECO:0007669"/>
    <property type="project" value="TreeGrafter"/>
</dbReference>